<protein>
    <submittedName>
        <fullName evidence="2">Uncharacterized protein</fullName>
    </submittedName>
</protein>
<name>A0A8H6N5M6_9PEZI</name>
<keyword evidence="1" id="KW-0812">Transmembrane</keyword>
<sequence>MGAGCSCATFAFEIPKFEKKGASLRLQHPCIRRNDRWPACLRFKTCLVTLSVFPRFFQVTFGMTKVFDARGPGYGTHAICPERHVTDTCGTCTDDGSVNYATTESSRPPKKGGLTTKKAMFAAALRDIFCLYISWHSTMWIIIFHSYRVDPWDWTLP</sequence>
<reference evidence="2" key="1">
    <citation type="journal article" date="2020" name="Phytopathology">
        <title>Genome Sequence Resources of Colletotrichum truncatum, C. plurivorum, C. musicola, and C. sojae: Four Species Pathogenic to Soybean (Glycine max).</title>
        <authorList>
            <person name="Rogerio F."/>
            <person name="Boufleur T.R."/>
            <person name="Ciampi-Guillardi M."/>
            <person name="Sukno S.A."/>
            <person name="Thon M.R."/>
            <person name="Massola Junior N.S."/>
            <person name="Baroncelli R."/>
        </authorList>
    </citation>
    <scope>NUCLEOTIDE SEQUENCE</scope>
    <source>
        <strain evidence="2">LFN00145</strain>
    </source>
</reference>
<gene>
    <name evidence="2" type="ORF">CPLU01_12754</name>
</gene>
<feature type="transmembrane region" description="Helical" evidence="1">
    <location>
        <begin position="128"/>
        <end position="147"/>
    </location>
</feature>
<evidence type="ECO:0000256" key="1">
    <source>
        <dbReference type="SAM" id="Phobius"/>
    </source>
</evidence>
<dbReference type="AlphaFoldDB" id="A0A8H6N5M6"/>
<keyword evidence="3" id="KW-1185">Reference proteome</keyword>
<evidence type="ECO:0000313" key="2">
    <source>
        <dbReference type="EMBL" id="KAF6820400.1"/>
    </source>
</evidence>
<keyword evidence="1" id="KW-1133">Transmembrane helix</keyword>
<accession>A0A8H6N5M6</accession>
<proteinExistence type="predicted"/>
<dbReference type="Proteomes" id="UP000654918">
    <property type="component" value="Unassembled WGS sequence"/>
</dbReference>
<organism evidence="2 3">
    <name type="scientific">Colletotrichum plurivorum</name>
    <dbReference type="NCBI Taxonomy" id="2175906"/>
    <lineage>
        <taxon>Eukaryota</taxon>
        <taxon>Fungi</taxon>
        <taxon>Dikarya</taxon>
        <taxon>Ascomycota</taxon>
        <taxon>Pezizomycotina</taxon>
        <taxon>Sordariomycetes</taxon>
        <taxon>Hypocreomycetidae</taxon>
        <taxon>Glomerellales</taxon>
        <taxon>Glomerellaceae</taxon>
        <taxon>Colletotrichum</taxon>
        <taxon>Colletotrichum orchidearum species complex</taxon>
    </lineage>
</organism>
<evidence type="ECO:0000313" key="3">
    <source>
        <dbReference type="Proteomes" id="UP000654918"/>
    </source>
</evidence>
<comment type="caution">
    <text evidence="2">The sequence shown here is derived from an EMBL/GenBank/DDBJ whole genome shotgun (WGS) entry which is preliminary data.</text>
</comment>
<dbReference type="EMBL" id="WIGO01000271">
    <property type="protein sequence ID" value="KAF6820400.1"/>
    <property type="molecule type" value="Genomic_DNA"/>
</dbReference>
<keyword evidence="1" id="KW-0472">Membrane</keyword>